<name>A0A2T7P7T8_POMCA</name>
<keyword evidence="2" id="KW-1185">Reference proteome</keyword>
<organism evidence="1 2">
    <name type="scientific">Pomacea canaliculata</name>
    <name type="common">Golden apple snail</name>
    <dbReference type="NCBI Taxonomy" id="400727"/>
    <lineage>
        <taxon>Eukaryota</taxon>
        <taxon>Metazoa</taxon>
        <taxon>Spiralia</taxon>
        <taxon>Lophotrochozoa</taxon>
        <taxon>Mollusca</taxon>
        <taxon>Gastropoda</taxon>
        <taxon>Caenogastropoda</taxon>
        <taxon>Architaenioglossa</taxon>
        <taxon>Ampullarioidea</taxon>
        <taxon>Ampullariidae</taxon>
        <taxon>Pomacea</taxon>
    </lineage>
</organism>
<evidence type="ECO:0000313" key="2">
    <source>
        <dbReference type="Proteomes" id="UP000245119"/>
    </source>
</evidence>
<sequence length="277" mass="29974">MARPGATLGPWRARAPPFSVTIAGWPGVSCSTPGRDPDLDGVVKLALSLHPHLSPYPPGLTSCSTQGLRVCTRDGAQVIMTHIPPASAAAHVRAMEEQGLSLTWMGVNELDQEGGERVTFNLTFSKMAGQTSRMWLLDVEADELVKVVALCAQEHGVQPDLLATYVSGGRLLALVILVHAAITEERREVVSAVRAEEYVRLLARRRKCGYEVVSQCVTDTLAWVQMTPDSFLAELGRQAKRHCGLFATPTSTPLVGSLSSVARGRRPVHVTSTSEWE</sequence>
<protein>
    <submittedName>
        <fullName evidence="1">Uncharacterized protein</fullName>
    </submittedName>
</protein>
<evidence type="ECO:0000313" key="1">
    <source>
        <dbReference type="EMBL" id="PVD29495.1"/>
    </source>
</evidence>
<dbReference type="EMBL" id="PZQS01000005">
    <property type="protein sequence ID" value="PVD29495.1"/>
    <property type="molecule type" value="Genomic_DNA"/>
</dbReference>
<dbReference type="Proteomes" id="UP000245119">
    <property type="component" value="Linkage Group LG5"/>
</dbReference>
<comment type="caution">
    <text evidence="1">The sequence shown here is derived from an EMBL/GenBank/DDBJ whole genome shotgun (WGS) entry which is preliminary data.</text>
</comment>
<dbReference type="AlphaFoldDB" id="A0A2T7P7T8"/>
<accession>A0A2T7P7T8</accession>
<dbReference type="OrthoDB" id="5946976at2759"/>
<gene>
    <name evidence="1" type="ORF">C0Q70_08746</name>
</gene>
<reference evidence="1 2" key="1">
    <citation type="submission" date="2018-04" db="EMBL/GenBank/DDBJ databases">
        <title>The genome of golden apple snail Pomacea canaliculata provides insight into stress tolerance and invasive adaptation.</title>
        <authorList>
            <person name="Liu C."/>
            <person name="Liu B."/>
            <person name="Ren Y."/>
            <person name="Zhang Y."/>
            <person name="Wang H."/>
            <person name="Li S."/>
            <person name="Jiang F."/>
            <person name="Yin L."/>
            <person name="Zhang G."/>
            <person name="Qian W."/>
            <person name="Fan W."/>
        </authorList>
    </citation>
    <scope>NUCLEOTIDE SEQUENCE [LARGE SCALE GENOMIC DNA]</scope>
    <source>
        <strain evidence="1">SZHN2017</strain>
        <tissue evidence="1">Muscle</tissue>
    </source>
</reference>
<proteinExistence type="predicted"/>